<proteinExistence type="predicted"/>
<dbReference type="RefSeq" id="XP_067823518.1">
    <property type="nucleotide sequence ID" value="XM_067967465.1"/>
</dbReference>
<name>A0A976NZX3_BRELC</name>
<gene>
    <name evidence="1" type="ORF">CCR75_009426</name>
</gene>
<protein>
    <submittedName>
        <fullName evidence="1">Uncharacterized protein</fullName>
    </submittedName>
</protein>
<keyword evidence="2" id="KW-1185">Reference proteome</keyword>
<reference evidence="1 2" key="1">
    <citation type="journal article" date="2021" name="Genome Biol.">
        <title>AFLAP: assembly-free linkage analysis pipeline using k-mers from genome sequencing data.</title>
        <authorList>
            <person name="Fletcher K."/>
            <person name="Zhang L."/>
            <person name="Gil J."/>
            <person name="Han R."/>
            <person name="Cavanaugh K."/>
            <person name="Michelmore R."/>
        </authorList>
    </citation>
    <scope>NUCLEOTIDE SEQUENCE [LARGE SCALE GENOMIC DNA]</scope>
    <source>
        <strain evidence="1 2">SF5</strain>
    </source>
</reference>
<dbReference type="EMBL" id="SHOA02000018">
    <property type="protein sequence ID" value="TDH74020.1"/>
    <property type="molecule type" value="Genomic_DNA"/>
</dbReference>
<accession>A0A976NZX3</accession>
<comment type="caution">
    <text evidence="1">The sequence shown here is derived from an EMBL/GenBank/DDBJ whole genome shotgun (WGS) entry which is preliminary data.</text>
</comment>
<evidence type="ECO:0000313" key="2">
    <source>
        <dbReference type="Proteomes" id="UP000294530"/>
    </source>
</evidence>
<dbReference type="KEGG" id="blac:94353136"/>
<organism evidence="1 2">
    <name type="scientific">Bremia lactucae</name>
    <name type="common">Lettuce downy mildew</name>
    <dbReference type="NCBI Taxonomy" id="4779"/>
    <lineage>
        <taxon>Eukaryota</taxon>
        <taxon>Sar</taxon>
        <taxon>Stramenopiles</taxon>
        <taxon>Oomycota</taxon>
        <taxon>Peronosporomycetes</taxon>
        <taxon>Peronosporales</taxon>
        <taxon>Peronosporaceae</taxon>
        <taxon>Bremia</taxon>
    </lineage>
</organism>
<sequence>MVDRYKDYLNKAFYFPEGRKKSPGTSRIEKNSDGPAFSNLYSRKVLQVLATAIINIDNFEKLASLASGPVYRRALELLPEYKDMMSKYPVEQWPQDIILQRLLDVH</sequence>
<evidence type="ECO:0000313" key="1">
    <source>
        <dbReference type="EMBL" id="TDH74020.1"/>
    </source>
</evidence>
<dbReference type="GeneID" id="94353136"/>
<dbReference type="Proteomes" id="UP000294530">
    <property type="component" value="Unassembled WGS sequence"/>
</dbReference>
<dbReference type="AlphaFoldDB" id="A0A976NZX3"/>